<comment type="similarity">
    <text evidence="3">Belongs to the SNF2/RAD54 helicase family. ISWI subfamily.</text>
</comment>
<dbReference type="InterPro" id="IPR027417">
    <property type="entry name" value="P-loop_NTPase"/>
</dbReference>
<dbReference type="InterPro" id="IPR016024">
    <property type="entry name" value="ARM-type_fold"/>
</dbReference>
<dbReference type="GO" id="GO:0045944">
    <property type="term" value="P:positive regulation of transcription by RNA polymerase II"/>
    <property type="evidence" value="ECO:0007669"/>
    <property type="project" value="UniProtKB-ARBA"/>
</dbReference>
<keyword evidence="12" id="KW-0156">Chromatin regulator</keyword>
<dbReference type="InterPro" id="IPR001650">
    <property type="entry name" value="Helicase_C-like"/>
</dbReference>
<dbReference type="GO" id="GO:0000785">
    <property type="term" value="C:chromatin"/>
    <property type="evidence" value="ECO:0007669"/>
    <property type="project" value="TreeGrafter"/>
</dbReference>
<evidence type="ECO:0000256" key="2">
    <source>
        <dbReference type="ARBA" id="ARBA00004496"/>
    </source>
</evidence>
<dbReference type="Pfam" id="PF09111">
    <property type="entry name" value="SLIDE"/>
    <property type="match status" value="1"/>
</dbReference>
<gene>
    <name evidence="24" type="ORF">MBRA1_000506</name>
</gene>
<dbReference type="SMART" id="SM00487">
    <property type="entry name" value="DEXDc"/>
    <property type="match status" value="1"/>
</dbReference>
<evidence type="ECO:0000256" key="7">
    <source>
        <dbReference type="ARBA" id="ARBA00022737"/>
    </source>
</evidence>
<evidence type="ECO:0000256" key="14">
    <source>
        <dbReference type="ARBA" id="ARBA00023015"/>
    </source>
</evidence>
<keyword evidence="11" id="KW-0067">ATP-binding</keyword>
<dbReference type="InterPro" id="IPR036306">
    <property type="entry name" value="ISWI_HAND-dom_sf"/>
</dbReference>
<keyword evidence="14" id="KW-0805">Transcription regulation</keyword>
<comment type="subcellular location">
    <subcellularLocation>
        <location evidence="2">Cytoplasm</location>
    </subcellularLocation>
    <subcellularLocation>
        <location evidence="1">Nucleus</location>
    </subcellularLocation>
</comment>
<sequence length="1920" mass="215986">MDAKTKRSPTPPSAASMSEDEQEQVNVADTRAERRAAQNEGLDNSRAQMNKQKTVDSLKRFSYLLGQTELFQHFIDIKKDRDPEFARLVDESAKRRTGRGGNKRSGGSSDGRRRMTEREEDEELLHNEEDDEDDAFVFNESPAYVKGGTMKEYQIQGLNWLISLYHNGINGILADEMGLGKTLQTISFLGYLKYYRNTSGPHLVVVPKSTLDNWVREFHHWVPGFRIITLRGNKEERQEVIQERLLPQEFDVLVTTYEMCLREKSSLKRLSWEYIVIDEAHRIKNADSMLSQIVRAFNSRSRLLITGTPLQNNLMELWSLLNFLLPDVFSSAEDFQAWFQGKDDGGEAQESVVQQLHKVLRPFLLRRVKADVEHSLLPKKEINVFVGLSDMQRKWYKSLLEKDIDAVNGAISKKEGKTRLLNIVMQLRKCCNHPYLFDGAEPGPPFTTDEHLVDNAGKMVILDKLLRKMKERGSRVLIFSQMSRMLDILEDYCLFREYPYCRIDGSTIHEDRIAAIDEYNRPGSDKFVFLLTTRAGGLGINLTSADVVILFDSDWNPQADLQAMDRAHRIGQKKQVYVFRFVTENAIEERILERAAQKLRLDQLVIQQGRTQSQAKGVGQMKDDLVDMIQHGAERIINAKESMEVQDDIDVIIARGEERTAELQRKYQQFTSLDELTNFKGESGNAYEFEGEQFGNKRKAGTGIWIEPSKRERKQNYSIDSYYRDAMRTTTKPAAPKAPRAPKQVTTAEWQFYPPRLVELQERETAAYQRSIGYQVPKPEPKDGDEAAAEAQRAAEQKRIDEAEPLTEAEQEEKERLATQGFSDWNRRDFQQFVKGAEKHGRDAYAAIAEEIGLGEKSEEDVRAYSQVFWAHVHDLHDGDRIVQRVEEGETKRQKLQHNERLLRRKIHSYSEPLHQIKLTYNQAKGKAYSEDEDRFLLVRLADYGLSGDDVYERIRHDVLYNPDFRFNWFIKSRTPQELARRCNTLLLLVVKEEEELDASRAAASAAKTKSKKRSASESRTASPRTASPRTASPRPTGARSKRSGRKCYSGHDKMNVGELLTNSLSPARENYRQAQYMTSLAAELANEAAESYIRSASGLALKNALTAREAKRAQEFAERWTALPHAARDDVKSKALMTLSSAEPRAGTVAAQVVAAIAAIELPLGMWNDLITQLLTAISDQTNPRLRQAALQAIGFTCEVVNPAVLSAQSNEILTAVIQGARKEEQVPEVQFAALQALLNSLEFVRSNFEREGERNYIMQVVCEATQSPHVPVKVAAFENLVRIMQLYYDKMRFYMEQALFGLTVLGMRDTNPNVALQAVEFWSTVCDEEIELQIEAAEALEYNEEPIHVSYHFARIALPEIAPVLMELLTQQDEDADEDEWDTAKAAGTCLGLLAQVVGDAIVSLTVPFIETNIKSPDWRRREAALMSFGSIMDGPESKLLETLVTQALPTVLETLHDPSVPVKDTAAWTLGRMCEFVYDAITPEVQLPPLVQGLLGALHDQPRIVTHCCWALMNLAEHKGILARLDDPDPPATPLSPYFETIATQLITVTQQASNESNSRTSAYEALASLVANSASDCLQQISNVLVHVVERQEQLNGLVHQLVGLDDRNNWAELQSNLCSVMIACVRRLQAGIAPIGDRLMTGLLTLIQNSAKQPTVLEDAFLAVGAVIVALEAHFEKYLDAFLPFLVEGLRNHEEYQLCTISVGLVGDLCRSLGEAATKSSQTLVYALFEDLQSPVLNRNVKPPILSSFGDIALAINGHFEPYLQTAMAVLQQASMVQNTADVNDYEMSEYVNDLREGIAEAYVGIVSGMRIGGKTELLLPYMEYTIAFIGLVASDSVDRSETLLRTTIGLLGDIATAFPTGPVMAQLQQHWVMEYIKVGRSRTNGSETRKTANWARDTIKKSVGGSGVGTPVLA</sequence>
<dbReference type="SMART" id="SM00717">
    <property type="entry name" value="SANT"/>
    <property type="match status" value="2"/>
</dbReference>
<dbReference type="SUPFAM" id="SSF52540">
    <property type="entry name" value="P-loop containing nucleoside triphosphate hydrolases"/>
    <property type="match status" value="2"/>
</dbReference>
<dbReference type="CDD" id="cd18793">
    <property type="entry name" value="SF2_C_SNF"/>
    <property type="match status" value="1"/>
</dbReference>
<evidence type="ECO:0000259" key="23">
    <source>
        <dbReference type="PROSITE" id="PS51293"/>
    </source>
</evidence>
<dbReference type="InterPro" id="IPR009057">
    <property type="entry name" value="Homeodomain-like_sf"/>
</dbReference>
<dbReference type="Gene3D" id="3.40.50.10810">
    <property type="entry name" value="Tandem AAA-ATPase domain"/>
    <property type="match status" value="1"/>
</dbReference>
<dbReference type="CDD" id="cd00167">
    <property type="entry name" value="SANT"/>
    <property type="match status" value="1"/>
</dbReference>
<feature type="region of interest" description="Disordered" evidence="19">
    <location>
        <begin position="90"/>
        <end position="130"/>
    </location>
</feature>
<dbReference type="InterPro" id="IPR038718">
    <property type="entry name" value="SNF2-like_sf"/>
</dbReference>
<dbReference type="GO" id="GO:0140658">
    <property type="term" value="F:ATP-dependent chromatin remodeler activity"/>
    <property type="evidence" value="ECO:0007669"/>
    <property type="project" value="TreeGrafter"/>
</dbReference>
<comment type="similarity">
    <text evidence="4">Belongs to the importin beta family. Importin beta-1 subfamily.</text>
</comment>
<name>A0AAF0DTK9_9BASI</name>
<feature type="region of interest" description="Disordered" evidence="19">
    <location>
        <begin position="772"/>
        <end position="818"/>
    </location>
</feature>
<keyword evidence="25" id="KW-1185">Reference proteome</keyword>
<evidence type="ECO:0000256" key="10">
    <source>
        <dbReference type="ARBA" id="ARBA00022806"/>
    </source>
</evidence>
<dbReference type="Gene3D" id="1.25.10.10">
    <property type="entry name" value="Leucine-rich Repeat Variant"/>
    <property type="match status" value="1"/>
</dbReference>
<dbReference type="Pfam" id="PF13513">
    <property type="entry name" value="HEAT_EZ"/>
    <property type="match status" value="1"/>
</dbReference>
<dbReference type="InterPro" id="IPR058584">
    <property type="entry name" value="IMB1_TNPO1-like_TPR"/>
</dbReference>
<evidence type="ECO:0000256" key="18">
    <source>
        <dbReference type="ARBA" id="ARBA00083566"/>
    </source>
</evidence>
<dbReference type="InterPro" id="IPR017884">
    <property type="entry name" value="SANT_dom"/>
</dbReference>
<dbReference type="Gene3D" id="1.10.10.60">
    <property type="entry name" value="Homeodomain-like"/>
    <property type="match status" value="2"/>
</dbReference>
<dbReference type="GO" id="GO:0005634">
    <property type="term" value="C:nucleus"/>
    <property type="evidence" value="ECO:0007669"/>
    <property type="project" value="UniProtKB-SubCell"/>
</dbReference>
<feature type="domain" description="Helicase C-terminal" evidence="22">
    <location>
        <begin position="461"/>
        <end position="612"/>
    </location>
</feature>
<dbReference type="GO" id="GO:0004386">
    <property type="term" value="F:helicase activity"/>
    <property type="evidence" value="ECO:0007669"/>
    <property type="project" value="UniProtKB-KW"/>
</dbReference>
<evidence type="ECO:0000259" key="22">
    <source>
        <dbReference type="PROSITE" id="PS51194"/>
    </source>
</evidence>
<dbReference type="GO" id="GO:0005737">
    <property type="term" value="C:cytoplasm"/>
    <property type="evidence" value="ECO:0007669"/>
    <property type="project" value="UniProtKB-SubCell"/>
</dbReference>
<feature type="compositionally biased region" description="Polar residues" evidence="19">
    <location>
        <begin position="41"/>
        <end position="52"/>
    </location>
</feature>
<feature type="compositionally biased region" description="Acidic residues" evidence="19">
    <location>
        <begin position="118"/>
        <end position="130"/>
    </location>
</feature>
<dbReference type="Pfam" id="PF00176">
    <property type="entry name" value="SNF2-rel_dom"/>
    <property type="match status" value="1"/>
</dbReference>
<dbReference type="PROSITE" id="PS50166">
    <property type="entry name" value="IMPORTIN_B_NT"/>
    <property type="match status" value="1"/>
</dbReference>
<dbReference type="InterPro" id="IPR015195">
    <property type="entry name" value="SLIDE"/>
</dbReference>
<evidence type="ECO:0000256" key="9">
    <source>
        <dbReference type="ARBA" id="ARBA00022801"/>
    </source>
</evidence>
<protein>
    <recommendedName>
        <fullName evidence="17">Importin-95</fullName>
    </recommendedName>
    <alternativeName>
        <fullName evidence="18">Karyopherin-95</fullName>
    </alternativeName>
</protein>
<dbReference type="Proteomes" id="UP001216638">
    <property type="component" value="Chromosome 1"/>
</dbReference>
<reference evidence="24" key="1">
    <citation type="submission" date="2023-03" db="EMBL/GenBank/DDBJ databases">
        <title>Mating type loci evolution in Malassezia.</title>
        <authorList>
            <person name="Coelho M.A."/>
        </authorList>
    </citation>
    <scope>NUCLEOTIDE SEQUENCE</scope>
    <source>
        <strain evidence="24">CBS 14135</strain>
    </source>
</reference>
<dbReference type="CDD" id="cd17997">
    <property type="entry name" value="DEXHc_SMARCA1_SMARCA5"/>
    <property type="match status" value="1"/>
</dbReference>
<dbReference type="InterPro" id="IPR044754">
    <property type="entry name" value="Isw1/2_DEXHc"/>
</dbReference>
<keyword evidence="8" id="KW-0547">Nucleotide-binding</keyword>
<keyword evidence="16" id="KW-0539">Nucleus</keyword>
<dbReference type="Pfam" id="PF09110">
    <property type="entry name" value="HAND"/>
    <property type="match status" value="1"/>
</dbReference>
<feature type="compositionally biased region" description="Acidic residues" evidence="19">
    <location>
        <begin position="803"/>
        <end position="812"/>
    </location>
</feature>
<feature type="region of interest" description="Disordered" evidence="19">
    <location>
        <begin position="1"/>
        <end position="53"/>
    </location>
</feature>
<dbReference type="Pfam" id="PF03810">
    <property type="entry name" value="IBN_N"/>
    <property type="match status" value="1"/>
</dbReference>
<dbReference type="PANTHER" id="PTHR45623">
    <property type="entry name" value="CHROMODOMAIN-HELICASE-DNA-BINDING PROTEIN 3-RELATED-RELATED"/>
    <property type="match status" value="1"/>
</dbReference>
<evidence type="ECO:0000256" key="19">
    <source>
        <dbReference type="SAM" id="MobiDB-lite"/>
    </source>
</evidence>
<keyword evidence="9" id="KW-0378">Hydrolase</keyword>
<dbReference type="FunFam" id="3.40.50.10810:FF:000002">
    <property type="entry name" value="ISWI chromatin-remodeling complex ATPase CHR11 isoform A"/>
    <property type="match status" value="1"/>
</dbReference>
<keyword evidence="13" id="KW-0653">Protein transport</keyword>
<evidence type="ECO:0000256" key="4">
    <source>
        <dbReference type="ARBA" id="ARBA00010907"/>
    </source>
</evidence>
<dbReference type="InterPro" id="IPR014001">
    <property type="entry name" value="Helicase_ATP-bd"/>
</dbReference>
<dbReference type="SUPFAM" id="SSF46689">
    <property type="entry name" value="Homeodomain-like"/>
    <property type="match status" value="2"/>
</dbReference>
<evidence type="ECO:0000256" key="1">
    <source>
        <dbReference type="ARBA" id="ARBA00004123"/>
    </source>
</evidence>
<dbReference type="GO" id="GO:0031267">
    <property type="term" value="F:small GTPase binding"/>
    <property type="evidence" value="ECO:0007669"/>
    <property type="project" value="InterPro"/>
</dbReference>
<feature type="domain" description="SANT" evidence="23">
    <location>
        <begin position="820"/>
        <end position="874"/>
    </location>
</feature>
<dbReference type="Pfam" id="PF25574">
    <property type="entry name" value="TPR_IMB1"/>
    <property type="match status" value="1"/>
</dbReference>
<dbReference type="PANTHER" id="PTHR45623:SF49">
    <property type="entry name" value="SWI_SNF-RELATED MATRIX-ASSOCIATED ACTIN-DEPENDENT REGULATOR OF CHROMATIN SUBFAMILY A MEMBER 5"/>
    <property type="match status" value="1"/>
</dbReference>
<dbReference type="SUPFAM" id="SSF48371">
    <property type="entry name" value="ARM repeat"/>
    <property type="match status" value="1"/>
</dbReference>
<evidence type="ECO:0000256" key="8">
    <source>
        <dbReference type="ARBA" id="ARBA00022741"/>
    </source>
</evidence>
<dbReference type="GO" id="GO:0042393">
    <property type="term" value="F:histone binding"/>
    <property type="evidence" value="ECO:0007669"/>
    <property type="project" value="TreeGrafter"/>
</dbReference>
<dbReference type="GO" id="GO:0034728">
    <property type="term" value="P:nucleosome organization"/>
    <property type="evidence" value="ECO:0007669"/>
    <property type="project" value="TreeGrafter"/>
</dbReference>
<organism evidence="24 25">
    <name type="scientific">Malassezia brasiliensis</name>
    <dbReference type="NCBI Taxonomy" id="1821822"/>
    <lineage>
        <taxon>Eukaryota</taxon>
        <taxon>Fungi</taxon>
        <taxon>Dikarya</taxon>
        <taxon>Basidiomycota</taxon>
        <taxon>Ustilaginomycotina</taxon>
        <taxon>Malasseziomycetes</taxon>
        <taxon>Malasseziales</taxon>
        <taxon>Malasseziaceae</taxon>
        <taxon>Malassezia</taxon>
    </lineage>
</organism>
<keyword evidence="15" id="KW-0804">Transcription</keyword>
<feature type="domain" description="Helicase ATP-binding" evidence="21">
    <location>
        <begin position="162"/>
        <end position="327"/>
    </location>
</feature>
<dbReference type="GO" id="GO:0006886">
    <property type="term" value="P:intracellular protein transport"/>
    <property type="evidence" value="ECO:0007669"/>
    <property type="project" value="InterPro"/>
</dbReference>
<evidence type="ECO:0000256" key="5">
    <source>
        <dbReference type="ARBA" id="ARBA00022448"/>
    </source>
</evidence>
<evidence type="ECO:0000256" key="6">
    <source>
        <dbReference type="ARBA" id="ARBA00022490"/>
    </source>
</evidence>
<evidence type="ECO:0000256" key="16">
    <source>
        <dbReference type="ARBA" id="ARBA00023242"/>
    </source>
</evidence>
<dbReference type="Gene3D" id="3.40.50.300">
    <property type="entry name" value="P-loop containing nucleotide triphosphate hydrolases"/>
    <property type="match status" value="1"/>
</dbReference>
<dbReference type="GO" id="GO:0005524">
    <property type="term" value="F:ATP binding"/>
    <property type="evidence" value="ECO:0007669"/>
    <property type="project" value="UniProtKB-KW"/>
</dbReference>
<evidence type="ECO:0000256" key="15">
    <source>
        <dbReference type="ARBA" id="ARBA00023163"/>
    </source>
</evidence>
<keyword evidence="10" id="KW-0347">Helicase</keyword>
<dbReference type="PROSITE" id="PS51192">
    <property type="entry name" value="HELICASE_ATP_BIND_1"/>
    <property type="match status" value="1"/>
</dbReference>
<dbReference type="InterPro" id="IPR015194">
    <property type="entry name" value="ISWI_HAND-dom"/>
</dbReference>
<keyword evidence="7" id="KW-0677">Repeat</keyword>
<evidence type="ECO:0000256" key="13">
    <source>
        <dbReference type="ARBA" id="ARBA00022927"/>
    </source>
</evidence>
<dbReference type="Gene3D" id="1.10.1040.30">
    <property type="entry name" value="ISWI, HAND domain"/>
    <property type="match status" value="1"/>
</dbReference>
<dbReference type="InterPro" id="IPR049730">
    <property type="entry name" value="SNF2/RAD54-like_C"/>
</dbReference>
<evidence type="ECO:0000256" key="17">
    <source>
        <dbReference type="ARBA" id="ARBA00079884"/>
    </source>
</evidence>
<feature type="compositionally biased region" description="Basic and acidic residues" evidence="19">
    <location>
        <begin position="793"/>
        <end position="802"/>
    </location>
</feature>
<dbReference type="PROSITE" id="PS51293">
    <property type="entry name" value="SANT"/>
    <property type="match status" value="1"/>
</dbReference>
<dbReference type="GO" id="GO:0031491">
    <property type="term" value="F:nucleosome binding"/>
    <property type="evidence" value="ECO:0007669"/>
    <property type="project" value="InterPro"/>
</dbReference>
<dbReference type="InterPro" id="IPR001494">
    <property type="entry name" value="Importin-beta_N"/>
</dbReference>
<feature type="region of interest" description="Disordered" evidence="19">
    <location>
        <begin position="1002"/>
        <end position="1053"/>
    </location>
</feature>
<dbReference type="InterPro" id="IPR000330">
    <property type="entry name" value="SNF2_N"/>
</dbReference>
<feature type="domain" description="Importin N-terminal" evidence="20">
    <location>
        <begin position="1064"/>
        <end position="1142"/>
    </location>
</feature>
<dbReference type="InterPro" id="IPR011989">
    <property type="entry name" value="ARM-like"/>
</dbReference>
<dbReference type="GO" id="GO:0003677">
    <property type="term" value="F:DNA binding"/>
    <property type="evidence" value="ECO:0007669"/>
    <property type="project" value="InterPro"/>
</dbReference>
<dbReference type="SUPFAM" id="SSF101224">
    <property type="entry name" value="HAND domain of the nucleosome remodeling ATPase ISWI"/>
    <property type="match status" value="1"/>
</dbReference>
<dbReference type="PROSITE" id="PS51194">
    <property type="entry name" value="HELICASE_CTER"/>
    <property type="match status" value="1"/>
</dbReference>
<keyword evidence="5" id="KW-0813">Transport</keyword>
<evidence type="ECO:0000259" key="21">
    <source>
        <dbReference type="PROSITE" id="PS51192"/>
    </source>
</evidence>
<keyword evidence="6" id="KW-0963">Cytoplasm</keyword>
<evidence type="ECO:0000256" key="12">
    <source>
        <dbReference type="ARBA" id="ARBA00022853"/>
    </source>
</evidence>
<dbReference type="FunFam" id="1.25.10.10:FF:000027">
    <property type="entry name" value="Importin subunit beta-1"/>
    <property type="match status" value="1"/>
</dbReference>
<evidence type="ECO:0000259" key="20">
    <source>
        <dbReference type="PROSITE" id="PS50166"/>
    </source>
</evidence>
<evidence type="ECO:0000313" key="25">
    <source>
        <dbReference type="Proteomes" id="UP001216638"/>
    </source>
</evidence>
<evidence type="ECO:0000313" key="24">
    <source>
        <dbReference type="EMBL" id="WFC93880.1"/>
    </source>
</evidence>
<dbReference type="InterPro" id="IPR001005">
    <property type="entry name" value="SANT/Myb"/>
</dbReference>
<dbReference type="SMART" id="SM00490">
    <property type="entry name" value="HELICc"/>
    <property type="match status" value="1"/>
</dbReference>
<proteinExistence type="inferred from homology"/>
<dbReference type="GO" id="GO:0016887">
    <property type="term" value="F:ATP hydrolysis activity"/>
    <property type="evidence" value="ECO:0007669"/>
    <property type="project" value="TreeGrafter"/>
</dbReference>
<dbReference type="EMBL" id="CP119951">
    <property type="protein sequence ID" value="WFC93880.1"/>
    <property type="molecule type" value="Genomic_DNA"/>
</dbReference>
<dbReference type="FunFam" id="3.40.50.300:FF:000082">
    <property type="entry name" value="ISWI chromatin remodeling complex ATPase ISW1"/>
    <property type="match status" value="1"/>
</dbReference>
<evidence type="ECO:0000256" key="11">
    <source>
        <dbReference type="ARBA" id="ARBA00022840"/>
    </source>
</evidence>
<evidence type="ECO:0000256" key="3">
    <source>
        <dbReference type="ARBA" id="ARBA00009687"/>
    </source>
</evidence>
<dbReference type="Pfam" id="PF00271">
    <property type="entry name" value="Helicase_C"/>
    <property type="match status" value="1"/>
</dbReference>
<accession>A0AAF0DTK9</accession>